<dbReference type="EMBL" id="FJUX01000092">
    <property type="protein sequence ID" value="CZT07064.1"/>
    <property type="molecule type" value="Genomic_DNA"/>
</dbReference>
<evidence type="ECO:0000313" key="3">
    <source>
        <dbReference type="Proteomes" id="UP000178912"/>
    </source>
</evidence>
<name>A0A1E1L9L7_9HELO</name>
<accession>A0A1E1L9L7</accession>
<feature type="compositionally biased region" description="Polar residues" evidence="1">
    <location>
        <begin position="1"/>
        <end position="13"/>
    </location>
</feature>
<reference evidence="3" key="1">
    <citation type="submission" date="2016-03" db="EMBL/GenBank/DDBJ databases">
        <authorList>
            <person name="Guldener U."/>
        </authorList>
    </citation>
    <scope>NUCLEOTIDE SEQUENCE [LARGE SCALE GENOMIC DNA]</scope>
    <source>
        <strain evidence="3">04CH-RAC-A.6.1</strain>
    </source>
</reference>
<protein>
    <submittedName>
        <fullName evidence="2">Uncharacterized protein</fullName>
    </submittedName>
</protein>
<organism evidence="2 3">
    <name type="scientific">Rhynchosporium agropyri</name>
    <dbReference type="NCBI Taxonomy" id="914238"/>
    <lineage>
        <taxon>Eukaryota</taxon>
        <taxon>Fungi</taxon>
        <taxon>Dikarya</taxon>
        <taxon>Ascomycota</taxon>
        <taxon>Pezizomycotina</taxon>
        <taxon>Leotiomycetes</taxon>
        <taxon>Helotiales</taxon>
        <taxon>Ploettnerulaceae</taxon>
        <taxon>Rhynchosporium</taxon>
    </lineage>
</organism>
<evidence type="ECO:0000256" key="1">
    <source>
        <dbReference type="SAM" id="MobiDB-lite"/>
    </source>
</evidence>
<dbReference type="Proteomes" id="UP000178912">
    <property type="component" value="Unassembled WGS sequence"/>
</dbReference>
<dbReference type="AlphaFoldDB" id="A0A1E1L9L7"/>
<feature type="region of interest" description="Disordered" evidence="1">
    <location>
        <begin position="1"/>
        <end position="30"/>
    </location>
</feature>
<keyword evidence="3" id="KW-1185">Reference proteome</keyword>
<evidence type="ECO:0000313" key="2">
    <source>
        <dbReference type="EMBL" id="CZT07064.1"/>
    </source>
</evidence>
<sequence length="95" mass="10078">MGPQSSRASSFPISETGVERIGNPSDNPQASLTEEVHIETTKPHIPLPDLVLTEEETASAQAYDSVADAAVEQAKVEIEIDYGSDTTSESGFDAI</sequence>
<gene>
    <name evidence="2" type="ORF">RAG0_12652</name>
</gene>
<proteinExistence type="predicted"/>